<evidence type="ECO:0000313" key="2">
    <source>
        <dbReference type="Proteomes" id="UP000019277"/>
    </source>
</evidence>
<protein>
    <submittedName>
        <fullName evidence="1">Uncharacterized protein</fullName>
    </submittedName>
</protein>
<reference evidence="1 2" key="1">
    <citation type="journal article" date="2014" name="Genome Announc.">
        <title>Draft Genome Sequence of the Antitrypanosomally Active Sponge-Associated Bacterium Actinokineospora sp. Strain EG49.</title>
        <authorList>
            <person name="Harjes J."/>
            <person name="Ryu T."/>
            <person name="Abdelmohsen U.R."/>
            <person name="Moitinho-Silva L."/>
            <person name="Horn H."/>
            <person name="Ravasi T."/>
            <person name="Hentschel U."/>
        </authorList>
    </citation>
    <scope>NUCLEOTIDE SEQUENCE [LARGE SCALE GENOMIC DNA]</scope>
    <source>
        <strain evidence="1 2">EG49</strain>
    </source>
</reference>
<evidence type="ECO:0000313" key="1">
    <source>
        <dbReference type="EMBL" id="EWC64073.1"/>
    </source>
</evidence>
<dbReference type="Proteomes" id="UP000019277">
    <property type="component" value="Unassembled WGS sequence"/>
</dbReference>
<dbReference type="EMBL" id="AYXG01000024">
    <property type="protein sequence ID" value="EWC64073.1"/>
    <property type="molecule type" value="Genomic_DNA"/>
</dbReference>
<organism evidence="1 2">
    <name type="scientific">Actinokineospora spheciospongiae</name>
    <dbReference type="NCBI Taxonomy" id="909613"/>
    <lineage>
        <taxon>Bacteria</taxon>
        <taxon>Bacillati</taxon>
        <taxon>Actinomycetota</taxon>
        <taxon>Actinomycetes</taxon>
        <taxon>Pseudonocardiales</taxon>
        <taxon>Pseudonocardiaceae</taxon>
        <taxon>Actinokineospora</taxon>
    </lineage>
</organism>
<dbReference type="AlphaFoldDB" id="W7IUQ5"/>
<gene>
    <name evidence="1" type="ORF">UO65_0600</name>
</gene>
<dbReference type="eggNOG" id="COG1555">
    <property type="taxonomic scope" value="Bacteria"/>
</dbReference>
<name>W7IUQ5_9PSEU</name>
<sequence length="147" mass="15660">MKSLHRVLILAPPTATIGSPGPPAHTCPIKPPPPAASAARCRRHHARALATRDPHLARRLGIGRPDLGLDYDDGGLVELGGAPAATIARICGLTRTEADRIVTTRATSRDLDELLVAADVPVSQWGMVRDRALLHPQNPPPPDDRPL</sequence>
<proteinExistence type="predicted"/>
<comment type="caution">
    <text evidence="1">The sequence shown here is derived from an EMBL/GenBank/DDBJ whole genome shotgun (WGS) entry which is preliminary data.</text>
</comment>
<accession>A0A8E2WYQ2</accession>
<keyword evidence="2" id="KW-1185">Reference proteome</keyword>
<accession>W7IUQ5</accession>
<dbReference type="STRING" id="909613.UO65_0600"/>